<dbReference type="Proteomes" id="UP001226691">
    <property type="component" value="Unassembled WGS sequence"/>
</dbReference>
<dbReference type="InterPro" id="IPR003776">
    <property type="entry name" value="YcaO-like_dom"/>
</dbReference>
<comment type="caution">
    <text evidence="2">The sequence shown here is derived from an EMBL/GenBank/DDBJ whole genome shotgun (WGS) entry which is preliminary data.</text>
</comment>
<dbReference type="PROSITE" id="PS51664">
    <property type="entry name" value="YCAO"/>
    <property type="match status" value="1"/>
</dbReference>
<dbReference type="PANTHER" id="PTHR37809:SF1">
    <property type="entry name" value="RIBOSOMAL PROTEIN S12 METHYLTHIOTRANSFERASE ACCESSORY FACTOR YCAO"/>
    <property type="match status" value="1"/>
</dbReference>
<dbReference type="Pfam" id="PF02624">
    <property type="entry name" value="YcaO"/>
    <property type="match status" value="1"/>
</dbReference>
<evidence type="ECO:0000313" key="3">
    <source>
        <dbReference type="Proteomes" id="UP001226691"/>
    </source>
</evidence>
<reference evidence="2 3" key="1">
    <citation type="submission" date="2023-07" db="EMBL/GenBank/DDBJ databases">
        <title>Functional and genomic diversity of the sorghum phyllosphere microbiome.</title>
        <authorList>
            <person name="Shade A."/>
        </authorList>
    </citation>
    <scope>NUCLEOTIDE SEQUENCE [LARGE SCALE GENOMIC DNA]</scope>
    <source>
        <strain evidence="2 3">SORGH_AS_1207</strain>
    </source>
</reference>
<proteinExistence type="predicted"/>
<dbReference type="Gene3D" id="3.30.1330.230">
    <property type="match status" value="1"/>
</dbReference>
<gene>
    <name evidence="2" type="ORF">QE412_001211</name>
</gene>
<evidence type="ECO:0000313" key="2">
    <source>
        <dbReference type="EMBL" id="MDQ1122638.1"/>
    </source>
</evidence>
<dbReference type="Gene3D" id="3.30.160.660">
    <property type="match status" value="1"/>
</dbReference>
<dbReference type="EMBL" id="JAUTBF010000001">
    <property type="protein sequence ID" value="MDQ1122638.1"/>
    <property type="molecule type" value="Genomic_DNA"/>
</dbReference>
<feature type="domain" description="YcaO" evidence="1">
    <location>
        <begin position="79"/>
        <end position="456"/>
    </location>
</feature>
<evidence type="ECO:0000259" key="1">
    <source>
        <dbReference type="PROSITE" id="PS51664"/>
    </source>
</evidence>
<name>A0ABU0TSK9_MICTR</name>
<protein>
    <submittedName>
        <fullName evidence="2">Thiazole/oxazole-forming peptide maturase SagD family component</fullName>
    </submittedName>
</protein>
<organism evidence="2 3">
    <name type="scientific">Microbacterium trichothecenolyticum</name>
    <name type="common">Aureobacterium trichothecenolyticum</name>
    <dbReference type="NCBI Taxonomy" id="69370"/>
    <lineage>
        <taxon>Bacteria</taxon>
        <taxon>Bacillati</taxon>
        <taxon>Actinomycetota</taxon>
        <taxon>Actinomycetes</taxon>
        <taxon>Micrococcales</taxon>
        <taxon>Microbacteriaceae</taxon>
        <taxon>Microbacterium</taxon>
    </lineage>
</organism>
<dbReference type="RefSeq" id="WP_307481228.1">
    <property type="nucleotide sequence ID" value="NZ_JAUTBF010000001.1"/>
</dbReference>
<accession>A0ABU0TSK9</accession>
<sequence>MTDVSPRASSFRMMRSPEQLTREYRERMYSPLCGLIVAIGYSAHSRKGPRVSVAGGELTGVHVLQNQPAPRTGSYHIGGSGIVPFEPTIKTFGESAERYAGSISALDPGLEQRFASHNEMEAAGCDVISASKLVLIDENTVRSASDPFKPFDANAPITWIEAENIGSGSARKWIPAQQFLVGYPVRIHDGEPWLEAAVSTGTAVHTDYPRATLAALYELIQIDSAMGHWYGSQPSMRIEFDERTTRLQRLLARHMPEGGYLAEFHLLPNADLPGFTIACLLHEPQGRIPVVSVGLGADSRLESAMYKAWLEAVGVRSLAEWSLVNTYLEEGELQHDTGAMLDLDSNVVYAAQAEGASAVRNRFANAERVLGADLPPDSVLDVASEVRRVVRTFRATNKELFIRSLSTPDVAAFGFRAIRVWSPDTLSLCLPSAPPQRHPRFGDYGGFTELAPHPYP</sequence>
<keyword evidence="3" id="KW-1185">Reference proteome</keyword>
<dbReference type="Gene3D" id="3.30.40.250">
    <property type="match status" value="1"/>
</dbReference>
<dbReference type="PANTHER" id="PTHR37809">
    <property type="entry name" value="RIBOSOMAL PROTEIN S12 METHYLTHIOTRANSFERASE ACCESSORY FACTOR YCAO"/>
    <property type="match status" value="1"/>
</dbReference>